<dbReference type="OrthoDB" id="551672at2759"/>
<dbReference type="GO" id="GO:0045893">
    <property type="term" value="P:positive regulation of DNA-templated transcription"/>
    <property type="evidence" value="ECO:0007669"/>
    <property type="project" value="TreeGrafter"/>
</dbReference>
<evidence type="ECO:0000256" key="1">
    <source>
        <dbReference type="ARBA" id="ARBA00004123"/>
    </source>
</evidence>
<keyword evidence="5" id="KW-0539">Nucleus</keyword>
<sequence>MFFSEEEEVQFQYPVFETGLTTNEIEELLSLFQPGNSGSPNSGSEEHSHSRSDRAIYSVDERKYRRMLSNRESARRSRWRKKRHLENLTSQVNRLRLENRNLKDRLALVAHQCHVAWAENDRLRSEYLTLWARLSDLCWILQTTHSQ</sequence>
<keyword evidence="10" id="KW-1185">Reference proteome</keyword>
<dbReference type="AlphaFoldDB" id="A0A8K0H8D2"/>
<dbReference type="GO" id="GO:0046982">
    <property type="term" value="F:protein heterodimerization activity"/>
    <property type="evidence" value="ECO:0007669"/>
    <property type="project" value="UniProtKB-ARBA"/>
</dbReference>
<feature type="region of interest" description="Disordered" evidence="7">
    <location>
        <begin position="32"/>
        <end position="55"/>
    </location>
</feature>
<dbReference type="GO" id="GO:0005634">
    <property type="term" value="C:nucleus"/>
    <property type="evidence" value="ECO:0007669"/>
    <property type="project" value="UniProtKB-SubCell"/>
</dbReference>
<dbReference type="Proteomes" id="UP000796880">
    <property type="component" value="Unassembled WGS sequence"/>
</dbReference>
<dbReference type="GO" id="GO:0003700">
    <property type="term" value="F:DNA-binding transcription factor activity"/>
    <property type="evidence" value="ECO:0007669"/>
    <property type="project" value="InterPro"/>
</dbReference>
<gene>
    <name evidence="9" type="ORF">FNV43_RR12654</name>
</gene>
<feature type="coiled-coil region" evidence="6">
    <location>
        <begin position="85"/>
        <end position="112"/>
    </location>
</feature>
<dbReference type="EMBL" id="VOIH02000005">
    <property type="protein sequence ID" value="KAF3447468.1"/>
    <property type="molecule type" value="Genomic_DNA"/>
</dbReference>
<evidence type="ECO:0000256" key="6">
    <source>
        <dbReference type="SAM" id="Coils"/>
    </source>
</evidence>
<feature type="domain" description="BZIP" evidence="8">
    <location>
        <begin position="60"/>
        <end position="112"/>
    </location>
</feature>
<comment type="caution">
    <text evidence="9">The sequence shown here is derived from an EMBL/GenBank/DDBJ whole genome shotgun (WGS) entry which is preliminary data.</text>
</comment>
<keyword evidence="2" id="KW-0805">Transcription regulation</keyword>
<evidence type="ECO:0000256" key="4">
    <source>
        <dbReference type="ARBA" id="ARBA00023163"/>
    </source>
</evidence>
<protein>
    <recommendedName>
        <fullName evidence="8">BZIP domain-containing protein</fullName>
    </recommendedName>
</protein>
<evidence type="ECO:0000313" key="9">
    <source>
        <dbReference type="EMBL" id="KAF3447468.1"/>
    </source>
</evidence>
<proteinExistence type="predicted"/>
<dbReference type="InterPro" id="IPR004827">
    <property type="entry name" value="bZIP"/>
</dbReference>
<dbReference type="PROSITE" id="PS00036">
    <property type="entry name" value="BZIP_BASIC"/>
    <property type="match status" value="1"/>
</dbReference>
<dbReference type="PANTHER" id="PTHR45764:SF52">
    <property type="entry name" value="BASIC LEUCINE ZIPPER 4"/>
    <property type="match status" value="1"/>
</dbReference>
<keyword evidence="3" id="KW-0238">DNA-binding</keyword>
<dbReference type="PANTHER" id="PTHR45764">
    <property type="entry name" value="BZIP TRANSCRIPTION FACTOR 44"/>
    <property type="match status" value="1"/>
</dbReference>
<dbReference type="FunFam" id="1.20.5.170:FF:000020">
    <property type="entry name" value="BZIP transcription factor"/>
    <property type="match status" value="1"/>
</dbReference>
<evidence type="ECO:0000259" key="8">
    <source>
        <dbReference type="PROSITE" id="PS50217"/>
    </source>
</evidence>
<accession>A0A8K0H8D2</accession>
<evidence type="ECO:0000256" key="5">
    <source>
        <dbReference type="ARBA" id="ARBA00023242"/>
    </source>
</evidence>
<dbReference type="PROSITE" id="PS50217">
    <property type="entry name" value="BZIP"/>
    <property type="match status" value="1"/>
</dbReference>
<evidence type="ECO:0000313" key="10">
    <source>
        <dbReference type="Proteomes" id="UP000796880"/>
    </source>
</evidence>
<reference evidence="9" key="1">
    <citation type="submission" date="2020-03" db="EMBL/GenBank/DDBJ databases">
        <title>A high-quality chromosome-level genome assembly of a woody plant with both climbing and erect habits, Rhamnella rubrinervis.</title>
        <authorList>
            <person name="Lu Z."/>
            <person name="Yang Y."/>
            <person name="Zhu X."/>
            <person name="Sun Y."/>
        </authorList>
    </citation>
    <scope>NUCLEOTIDE SEQUENCE</scope>
    <source>
        <strain evidence="9">BYM</strain>
        <tissue evidence="9">Leaf</tissue>
    </source>
</reference>
<keyword evidence="6" id="KW-0175">Coiled coil</keyword>
<organism evidence="9 10">
    <name type="scientific">Rhamnella rubrinervis</name>
    <dbReference type="NCBI Taxonomy" id="2594499"/>
    <lineage>
        <taxon>Eukaryota</taxon>
        <taxon>Viridiplantae</taxon>
        <taxon>Streptophyta</taxon>
        <taxon>Embryophyta</taxon>
        <taxon>Tracheophyta</taxon>
        <taxon>Spermatophyta</taxon>
        <taxon>Magnoliopsida</taxon>
        <taxon>eudicotyledons</taxon>
        <taxon>Gunneridae</taxon>
        <taxon>Pentapetalae</taxon>
        <taxon>rosids</taxon>
        <taxon>fabids</taxon>
        <taxon>Rosales</taxon>
        <taxon>Rhamnaceae</taxon>
        <taxon>rhamnoid group</taxon>
        <taxon>Rhamneae</taxon>
        <taxon>Rhamnella</taxon>
    </lineage>
</organism>
<evidence type="ECO:0000256" key="3">
    <source>
        <dbReference type="ARBA" id="ARBA00023125"/>
    </source>
</evidence>
<feature type="compositionally biased region" description="Basic and acidic residues" evidence="7">
    <location>
        <begin position="44"/>
        <end position="55"/>
    </location>
</feature>
<dbReference type="SUPFAM" id="SSF57959">
    <property type="entry name" value="Leucine zipper domain"/>
    <property type="match status" value="1"/>
</dbReference>
<dbReference type="InterPro" id="IPR045314">
    <property type="entry name" value="bZIP_plant_GBF1"/>
</dbReference>
<evidence type="ECO:0000256" key="7">
    <source>
        <dbReference type="SAM" id="MobiDB-lite"/>
    </source>
</evidence>
<feature type="compositionally biased region" description="Low complexity" evidence="7">
    <location>
        <begin position="34"/>
        <end position="43"/>
    </location>
</feature>
<dbReference type="GO" id="GO:0000976">
    <property type="term" value="F:transcription cis-regulatory region binding"/>
    <property type="evidence" value="ECO:0007669"/>
    <property type="project" value="TreeGrafter"/>
</dbReference>
<dbReference type="Gene3D" id="1.20.5.170">
    <property type="match status" value="1"/>
</dbReference>
<evidence type="ECO:0000256" key="2">
    <source>
        <dbReference type="ARBA" id="ARBA00023015"/>
    </source>
</evidence>
<dbReference type="CDD" id="cd14702">
    <property type="entry name" value="bZIP_plant_GBF1"/>
    <property type="match status" value="1"/>
</dbReference>
<dbReference type="SMART" id="SM00338">
    <property type="entry name" value="BRLZ"/>
    <property type="match status" value="1"/>
</dbReference>
<comment type="subcellular location">
    <subcellularLocation>
        <location evidence="1">Nucleus</location>
    </subcellularLocation>
</comment>
<keyword evidence="4" id="KW-0804">Transcription</keyword>
<name>A0A8K0H8D2_9ROSA</name>
<dbReference type="InterPro" id="IPR046347">
    <property type="entry name" value="bZIP_sf"/>
</dbReference>
<dbReference type="Pfam" id="PF00170">
    <property type="entry name" value="bZIP_1"/>
    <property type="match status" value="1"/>
</dbReference>